<dbReference type="InterPro" id="IPR027417">
    <property type="entry name" value="P-loop_NTPase"/>
</dbReference>
<evidence type="ECO:0000256" key="2">
    <source>
        <dbReference type="ARBA" id="ARBA00022741"/>
    </source>
</evidence>
<dbReference type="FunFam" id="1.10.8.60:FF:000022">
    <property type="entry name" value="Fidgetin like 1"/>
    <property type="match status" value="1"/>
</dbReference>
<feature type="compositionally biased region" description="Basic and acidic residues" evidence="6">
    <location>
        <begin position="276"/>
        <end position="285"/>
    </location>
</feature>
<name>A0A1V2LLG5_PICKU</name>
<proteinExistence type="inferred from homology"/>
<feature type="compositionally biased region" description="Low complexity" evidence="6">
    <location>
        <begin position="188"/>
        <end position="215"/>
    </location>
</feature>
<evidence type="ECO:0000313" key="8">
    <source>
        <dbReference type="EMBL" id="ONH73023.1"/>
    </source>
</evidence>
<dbReference type="GO" id="GO:0005524">
    <property type="term" value="F:ATP binding"/>
    <property type="evidence" value="ECO:0007669"/>
    <property type="project" value="UniProtKB-KW"/>
</dbReference>
<feature type="domain" description="AAA+ ATPase" evidence="7">
    <location>
        <begin position="419"/>
        <end position="582"/>
    </location>
</feature>
<dbReference type="InterPro" id="IPR050304">
    <property type="entry name" value="MT-severing_AAA_ATPase"/>
</dbReference>
<comment type="similarity">
    <text evidence="1 4">Belongs to the AAA ATPase family.</text>
</comment>
<keyword evidence="3 4" id="KW-0067">ATP-binding</keyword>
<dbReference type="VEuPathDB" id="FungiDB:C5L36_0D01330"/>
<evidence type="ECO:0000256" key="4">
    <source>
        <dbReference type="RuleBase" id="RU003651"/>
    </source>
</evidence>
<evidence type="ECO:0000313" key="9">
    <source>
        <dbReference type="Proteomes" id="UP000189274"/>
    </source>
</evidence>
<dbReference type="InterPro" id="IPR041569">
    <property type="entry name" value="AAA_lid_3"/>
</dbReference>
<sequence length="686" mass="76393">MSILSKKQVVFFTCPLAIVDNMFRQKKERARDRLGTMQDLYRGVTNANWAALSLQQNGHLKHALQSWLDLNSYADECVQRLNEELIGVQLAPEEKLILDELNKLRAEVEDNYQSCRKLVQEQQNLQQIQQQQNLQQIQQQQHLQQIQQHHQQNHVQHTLRSGNGVVHPMRRGNRMIKSLRPGGATNYSTTSTPTSSTPSATSPTHSATHLSASTSNIHQNSASARHAANLIWSPSNSLTPRDEFADFSSTSTISDRSKAALKAAAKVKPPRRPYKPKPEQTRSFENKSPPTTNASRSNSPASHSAPPELDPEFDHNYSGGLPPSRRGKQPQIRGKDSQQPPLEAVEPSKDELNDDDALLKKIKGVDIRFTRSILMESNRDQDKVYWSDIAGLEQAKESLMETVVYPFLRPDLFRGLREPVTGMLLFGPPGTGKTMLARAAATESNSTFFSIQSSSLASKWYGESEQLVRALFEVAKAKAPSIIFVDEIDSILGQRSGDGEDNAASRVKNEFLVQWSDLSKAAAGRVDDEGDNGNGDSNGDGNVGNSNSPARVLVLAATNLPWAIDDAARRRFVRRQYIPLPEPETRRAHFQKLLSSTPNDLSEEDMDELVALTEGYSGSDITSLAKDAAIWPIRELGPRMLGLKEVEIRPINLSDFKKSVQNIKPSVNQEGLRKFEEWAHEFGSRG</sequence>
<accession>A0A1V2LLG5</accession>
<dbReference type="Pfam" id="PF17862">
    <property type="entry name" value="AAA_lid_3"/>
    <property type="match status" value="1"/>
</dbReference>
<dbReference type="PANTHER" id="PTHR23074:SF17">
    <property type="entry name" value="FIDGETIN-LIKE PROTEIN 1"/>
    <property type="match status" value="1"/>
</dbReference>
<evidence type="ECO:0000256" key="6">
    <source>
        <dbReference type="SAM" id="MobiDB-lite"/>
    </source>
</evidence>
<evidence type="ECO:0000259" key="7">
    <source>
        <dbReference type="SMART" id="SM00382"/>
    </source>
</evidence>
<dbReference type="SUPFAM" id="SSF52540">
    <property type="entry name" value="P-loop containing nucleoside triphosphate hydrolases"/>
    <property type="match status" value="1"/>
</dbReference>
<dbReference type="InterPro" id="IPR003959">
    <property type="entry name" value="ATPase_AAA_core"/>
</dbReference>
<dbReference type="Pfam" id="PF09336">
    <property type="entry name" value="Vps4_C"/>
    <property type="match status" value="1"/>
</dbReference>
<feature type="compositionally biased region" description="Polar residues" evidence="6">
    <location>
        <begin position="286"/>
        <end position="302"/>
    </location>
</feature>
<evidence type="ECO:0000256" key="3">
    <source>
        <dbReference type="ARBA" id="ARBA00022840"/>
    </source>
</evidence>
<dbReference type="InterPro" id="IPR015415">
    <property type="entry name" value="Spast_Vps4_C"/>
</dbReference>
<feature type="compositionally biased region" description="Gly residues" evidence="6">
    <location>
        <begin position="532"/>
        <end position="542"/>
    </location>
</feature>
<evidence type="ECO:0000256" key="5">
    <source>
        <dbReference type="SAM" id="Coils"/>
    </source>
</evidence>
<dbReference type="InterPro" id="IPR003593">
    <property type="entry name" value="AAA+_ATPase"/>
</dbReference>
<dbReference type="PROSITE" id="PS00674">
    <property type="entry name" value="AAA"/>
    <property type="match status" value="1"/>
</dbReference>
<dbReference type="AlphaFoldDB" id="A0A1V2LLG5"/>
<dbReference type="SMART" id="SM00382">
    <property type="entry name" value="AAA"/>
    <property type="match status" value="1"/>
</dbReference>
<dbReference type="FunFam" id="3.40.50.300:FF:002588">
    <property type="entry name" value="ATPase, AAA family"/>
    <property type="match status" value="1"/>
</dbReference>
<comment type="caution">
    <text evidence="8">The sequence shown here is derived from an EMBL/GenBank/DDBJ whole genome shotgun (WGS) entry which is preliminary data.</text>
</comment>
<feature type="region of interest" description="Disordered" evidence="6">
    <location>
        <begin position="524"/>
        <end position="546"/>
    </location>
</feature>
<dbReference type="EMBL" id="MQVM01000017">
    <property type="protein sequence ID" value="ONH73023.1"/>
    <property type="molecule type" value="Genomic_DNA"/>
</dbReference>
<organism evidence="8 9">
    <name type="scientific">Pichia kudriavzevii</name>
    <name type="common">Yeast</name>
    <name type="synonym">Issatchenkia orientalis</name>
    <dbReference type="NCBI Taxonomy" id="4909"/>
    <lineage>
        <taxon>Eukaryota</taxon>
        <taxon>Fungi</taxon>
        <taxon>Dikarya</taxon>
        <taxon>Ascomycota</taxon>
        <taxon>Saccharomycotina</taxon>
        <taxon>Pichiomycetes</taxon>
        <taxon>Pichiales</taxon>
        <taxon>Pichiaceae</taxon>
        <taxon>Pichia</taxon>
    </lineage>
</organism>
<keyword evidence="2 4" id="KW-0547">Nucleotide-binding</keyword>
<dbReference type="PANTHER" id="PTHR23074">
    <property type="entry name" value="AAA DOMAIN-CONTAINING"/>
    <property type="match status" value="1"/>
</dbReference>
<keyword evidence="5" id="KW-0175">Coiled coil</keyword>
<dbReference type="Proteomes" id="UP000189274">
    <property type="component" value="Unassembled WGS sequence"/>
</dbReference>
<protein>
    <submittedName>
        <fullName evidence="8">Protein SAP1</fullName>
    </submittedName>
</protein>
<feature type="coiled-coil region" evidence="5">
    <location>
        <begin position="98"/>
        <end position="138"/>
    </location>
</feature>
<evidence type="ECO:0000256" key="1">
    <source>
        <dbReference type="ARBA" id="ARBA00006914"/>
    </source>
</evidence>
<dbReference type="Pfam" id="PF00004">
    <property type="entry name" value="AAA"/>
    <property type="match status" value="1"/>
</dbReference>
<dbReference type="GO" id="GO:0016887">
    <property type="term" value="F:ATP hydrolysis activity"/>
    <property type="evidence" value="ECO:0007669"/>
    <property type="project" value="InterPro"/>
</dbReference>
<gene>
    <name evidence="8" type="ORF">BOH78_3499</name>
</gene>
<dbReference type="Gene3D" id="3.40.50.300">
    <property type="entry name" value="P-loop containing nucleotide triphosphate hydrolases"/>
    <property type="match status" value="1"/>
</dbReference>
<feature type="region of interest" description="Disordered" evidence="6">
    <location>
        <begin position="249"/>
        <end position="351"/>
    </location>
</feature>
<dbReference type="InterPro" id="IPR003960">
    <property type="entry name" value="ATPase_AAA_CS"/>
</dbReference>
<reference evidence="9" key="1">
    <citation type="journal article" date="2017" name="Genome Announc.">
        <title>Genome sequences of Cyberlindnera fabianii 65, Pichia kudriavzevii 129, and Saccharomyces cerevisiae 131 isolated from fermented masau fruits in Zimbabwe.</title>
        <authorList>
            <person name="van Rijswijck I.M.H."/>
            <person name="Derks M.F.L."/>
            <person name="Abee T."/>
            <person name="de Ridder D."/>
            <person name="Smid E.J."/>
        </authorList>
    </citation>
    <scope>NUCLEOTIDE SEQUENCE [LARGE SCALE GENOMIC DNA]</scope>
    <source>
        <strain evidence="9">129</strain>
    </source>
</reference>
<feature type="region of interest" description="Disordered" evidence="6">
    <location>
        <begin position="145"/>
        <end position="221"/>
    </location>
</feature>
<dbReference type="Gene3D" id="1.10.8.60">
    <property type="match status" value="1"/>
</dbReference>